<dbReference type="PROSITE" id="PS00086">
    <property type="entry name" value="CYTOCHROME_P450"/>
    <property type="match status" value="1"/>
</dbReference>
<sequence length="389" mass="45021">MWGIWKANIPDYDMALVQKCSYDKSHNFEITTKVMRKWLTVMKGQEWKDIRSSVTPAFTTGKIKRMSGLIRDCVVQLCDRLTGFTEIEGKIDAKLTFSAFTMDVIARCAFGLKIDSLGHKDDPFVRNSQLVFNPSANKSPIVLLPIMYPELCAALGRLAEHMFVTKELKFFFKFLENVLADRLQSKEKYHDFIEVVDESISQFTKTVDGETVPMWSREVMDEIIISQDEVCHEMVHDMPYLEMVIQEVLRFYPPLVRVERQCTKDYSYDNGRIKIKKGQIVTVPAYALHHMEEYYPDPEKFDPQRWTPENKAKRSPYTYMAFGTGPRNCVGMRFAMEGLKIAICSMIQKYRFFPVAETPEKLRFDDGYLAVLQPLHAIVGIECRRGDSA</sequence>
<dbReference type="InterPro" id="IPR017972">
    <property type="entry name" value="Cyt_P450_CS"/>
</dbReference>
<dbReference type="SUPFAM" id="SSF48264">
    <property type="entry name" value="Cytochrome P450"/>
    <property type="match status" value="1"/>
</dbReference>
<gene>
    <name evidence="11" type="ORF">APZ42_022570</name>
</gene>
<comment type="cofactor">
    <cofactor evidence="1 9">
        <name>heme</name>
        <dbReference type="ChEBI" id="CHEBI:30413"/>
    </cofactor>
</comment>
<evidence type="ECO:0000256" key="10">
    <source>
        <dbReference type="RuleBase" id="RU000461"/>
    </source>
</evidence>
<keyword evidence="7 10" id="KW-0503">Monooxygenase</keyword>
<feature type="binding site" description="axial binding residue" evidence="9">
    <location>
        <position position="329"/>
    </location>
    <ligand>
        <name>heme</name>
        <dbReference type="ChEBI" id="CHEBI:30413"/>
    </ligand>
    <ligandPart>
        <name>Fe</name>
        <dbReference type="ChEBI" id="CHEBI:18248"/>
    </ligandPart>
</feature>
<evidence type="ECO:0000313" key="12">
    <source>
        <dbReference type="Proteomes" id="UP000076858"/>
    </source>
</evidence>
<protein>
    <submittedName>
        <fullName evidence="11">Uncharacterized protein</fullName>
    </submittedName>
</protein>
<proteinExistence type="inferred from homology"/>
<name>A0A164VMN5_9CRUS</name>
<dbReference type="OrthoDB" id="6364703at2759"/>
<dbReference type="GO" id="GO:0016705">
    <property type="term" value="F:oxidoreductase activity, acting on paired donors, with incorporation or reduction of molecular oxygen"/>
    <property type="evidence" value="ECO:0007669"/>
    <property type="project" value="InterPro"/>
</dbReference>
<evidence type="ECO:0000256" key="5">
    <source>
        <dbReference type="ARBA" id="ARBA00023002"/>
    </source>
</evidence>
<keyword evidence="3 9" id="KW-0349">Heme</keyword>
<dbReference type="GO" id="GO:0008395">
    <property type="term" value="F:steroid hydroxylase activity"/>
    <property type="evidence" value="ECO:0007669"/>
    <property type="project" value="TreeGrafter"/>
</dbReference>
<evidence type="ECO:0000256" key="1">
    <source>
        <dbReference type="ARBA" id="ARBA00001971"/>
    </source>
</evidence>
<organism evidence="11 12">
    <name type="scientific">Daphnia magna</name>
    <dbReference type="NCBI Taxonomy" id="35525"/>
    <lineage>
        <taxon>Eukaryota</taxon>
        <taxon>Metazoa</taxon>
        <taxon>Ecdysozoa</taxon>
        <taxon>Arthropoda</taxon>
        <taxon>Crustacea</taxon>
        <taxon>Branchiopoda</taxon>
        <taxon>Diplostraca</taxon>
        <taxon>Cladocera</taxon>
        <taxon>Anomopoda</taxon>
        <taxon>Daphniidae</taxon>
        <taxon>Daphnia</taxon>
    </lineage>
</organism>
<reference evidence="11 12" key="1">
    <citation type="submission" date="2016-03" db="EMBL/GenBank/DDBJ databases">
        <title>EvidentialGene: Evidence-directed Construction of Genes on Genomes.</title>
        <authorList>
            <person name="Gilbert D.G."/>
            <person name="Choi J.-H."/>
            <person name="Mockaitis K."/>
            <person name="Colbourne J."/>
            <person name="Pfrender M."/>
        </authorList>
    </citation>
    <scope>NUCLEOTIDE SEQUENCE [LARGE SCALE GENOMIC DNA]</scope>
    <source>
        <strain evidence="11 12">Xinb3</strain>
        <tissue evidence="11">Complete organism</tissue>
    </source>
</reference>
<comment type="caution">
    <text evidence="11">The sequence shown here is derived from an EMBL/GenBank/DDBJ whole genome shotgun (WGS) entry which is preliminary data.</text>
</comment>
<evidence type="ECO:0000256" key="4">
    <source>
        <dbReference type="ARBA" id="ARBA00022723"/>
    </source>
</evidence>
<comment type="similarity">
    <text evidence="2 10">Belongs to the cytochrome P450 family.</text>
</comment>
<accession>A0A164VMN5</accession>
<dbReference type="PANTHER" id="PTHR24302">
    <property type="entry name" value="CYTOCHROME P450 FAMILY 3"/>
    <property type="match status" value="1"/>
</dbReference>
<dbReference type="PANTHER" id="PTHR24302:SF15">
    <property type="entry name" value="FATTY-ACID PEROXYGENASE"/>
    <property type="match status" value="1"/>
</dbReference>
<dbReference type="InterPro" id="IPR036396">
    <property type="entry name" value="Cyt_P450_sf"/>
</dbReference>
<evidence type="ECO:0000256" key="9">
    <source>
        <dbReference type="PIRSR" id="PIRSR602402-1"/>
    </source>
</evidence>
<dbReference type="STRING" id="35525.A0A164VMN5"/>
<comment type="function">
    <text evidence="8">Cytochromes P450 are a group of heme-thiolate monooxygenases. They oxidize a variety of structurally unrelated compounds, including steroids, fatty acids, and xenobiotics.</text>
</comment>
<dbReference type="PRINTS" id="PR00464">
    <property type="entry name" value="EP450II"/>
</dbReference>
<evidence type="ECO:0000256" key="3">
    <source>
        <dbReference type="ARBA" id="ARBA00022617"/>
    </source>
</evidence>
<dbReference type="GO" id="GO:0020037">
    <property type="term" value="F:heme binding"/>
    <property type="evidence" value="ECO:0007669"/>
    <property type="project" value="InterPro"/>
</dbReference>
<evidence type="ECO:0000256" key="6">
    <source>
        <dbReference type="ARBA" id="ARBA00023004"/>
    </source>
</evidence>
<keyword evidence="5 10" id="KW-0560">Oxidoreductase</keyword>
<dbReference type="Pfam" id="PF00067">
    <property type="entry name" value="p450"/>
    <property type="match status" value="2"/>
</dbReference>
<dbReference type="Gene3D" id="1.10.630.10">
    <property type="entry name" value="Cytochrome P450"/>
    <property type="match status" value="2"/>
</dbReference>
<dbReference type="Proteomes" id="UP000076858">
    <property type="component" value="Unassembled WGS sequence"/>
</dbReference>
<evidence type="ECO:0000256" key="2">
    <source>
        <dbReference type="ARBA" id="ARBA00010617"/>
    </source>
</evidence>
<evidence type="ECO:0000313" key="11">
    <source>
        <dbReference type="EMBL" id="KZS12474.1"/>
    </source>
</evidence>
<dbReference type="PRINTS" id="PR00385">
    <property type="entry name" value="P450"/>
</dbReference>
<dbReference type="InterPro" id="IPR050705">
    <property type="entry name" value="Cytochrome_P450_3A"/>
</dbReference>
<evidence type="ECO:0000256" key="8">
    <source>
        <dbReference type="ARBA" id="ARBA00043906"/>
    </source>
</evidence>
<keyword evidence="12" id="KW-1185">Reference proteome</keyword>
<keyword evidence="6 9" id="KW-0408">Iron</keyword>
<dbReference type="InterPro" id="IPR001128">
    <property type="entry name" value="Cyt_P450"/>
</dbReference>
<dbReference type="GO" id="GO:0005506">
    <property type="term" value="F:iron ion binding"/>
    <property type="evidence" value="ECO:0007669"/>
    <property type="project" value="InterPro"/>
</dbReference>
<evidence type="ECO:0000256" key="7">
    <source>
        <dbReference type="ARBA" id="ARBA00023033"/>
    </source>
</evidence>
<dbReference type="InterPro" id="IPR002402">
    <property type="entry name" value="Cyt_P450_E_grp-II"/>
</dbReference>
<keyword evidence="4 9" id="KW-0479">Metal-binding</keyword>
<dbReference type="EMBL" id="LRGB01001361">
    <property type="protein sequence ID" value="KZS12474.1"/>
    <property type="molecule type" value="Genomic_DNA"/>
</dbReference>
<dbReference type="AlphaFoldDB" id="A0A164VMN5"/>